<organism evidence="5 6">
    <name type="scientific">Geofilum rubicundum JCM 15548</name>
    <dbReference type="NCBI Taxonomy" id="1236989"/>
    <lineage>
        <taxon>Bacteria</taxon>
        <taxon>Pseudomonadati</taxon>
        <taxon>Bacteroidota</taxon>
        <taxon>Bacteroidia</taxon>
        <taxon>Marinilabiliales</taxon>
        <taxon>Marinilabiliaceae</taxon>
        <taxon>Geofilum</taxon>
    </lineage>
</organism>
<dbReference type="InterPro" id="IPR005650">
    <property type="entry name" value="BlaI_family"/>
</dbReference>
<dbReference type="PIRSF" id="PIRSF019455">
    <property type="entry name" value="CopR_AtkY"/>
    <property type="match status" value="1"/>
</dbReference>
<evidence type="ECO:0000256" key="3">
    <source>
        <dbReference type="ARBA" id="ARBA00023125"/>
    </source>
</evidence>
<dbReference type="InterPro" id="IPR036388">
    <property type="entry name" value="WH-like_DNA-bd_sf"/>
</dbReference>
<dbReference type="InterPro" id="IPR036390">
    <property type="entry name" value="WH_DNA-bd_sf"/>
</dbReference>
<dbReference type="RefSeq" id="WP_062128561.1">
    <property type="nucleotide sequence ID" value="NZ_BAZW01000079.1"/>
</dbReference>
<evidence type="ECO:0000256" key="1">
    <source>
        <dbReference type="ARBA" id="ARBA00011046"/>
    </source>
</evidence>
<comment type="caution">
    <text evidence="5">The sequence shown here is derived from an EMBL/GenBank/DDBJ whole genome shotgun (WGS) entry which is preliminary data.</text>
</comment>
<keyword evidence="3" id="KW-0238">DNA-binding</keyword>
<dbReference type="GO" id="GO:0003677">
    <property type="term" value="F:DNA binding"/>
    <property type="evidence" value="ECO:0007669"/>
    <property type="project" value="UniProtKB-KW"/>
</dbReference>
<evidence type="ECO:0000313" key="5">
    <source>
        <dbReference type="EMBL" id="GAO27632.1"/>
    </source>
</evidence>
<comment type="similarity">
    <text evidence="1">Belongs to the BlaI transcriptional regulatory family.</text>
</comment>
<keyword evidence="2" id="KW-0805">Transcription regulation</keyword>
<sequence>MNNVQPTESELEILQVLWQFKKATVRQVHEVLASKRDIGYTTTLKLMQIMTEKKLLKRDTNQRVHIYQPIIGQSSVEQSLMQKIKKNLFRGSTSQLVIGALSSDPISQSELQEIRDYLNSYEKTNHSSNPPKP</sequence>
<dbReference type="SUPFAM" id="SSF46785">
    <property type="entry name" value="Winged helix' DNA-binding domain"/>
    <property type="match status" value="1"/>
</dbReference>
<dbReference type="AlphaFoldDB" id="A0A0E9LPV9"/>
<protein>
    <submittedName>
        <fullName evidence="5">Transcriptional repressor, BlaI/MecI family</fullName>
    </submittedName>
</protein>
<dbReference type="Proteomes" id="UP000032900">
    <property type="component" value="Unassembled WGS sequence"/>
</dbReference>
<evidence type="ECO:0000256" key="4">
    <source>
        <dbReference type="ARBA" id="ARBA00023163"/>
    </source>
</evidence>
<gene>
    <name evidence="5" type="ORF">JCM15548_14470</name>
</gene>
<keyword evidence="4" id="KW-0804">Transcription</keyword>
<dbReference type="GO" id="GO:0045892">
    <property type="term" value="P:negative regulation of DNA-templated transcription"/>
    <property type="evidence" value="ECO:0007669"/>
    <property type="project" value="InterPro"/>
</dbReference>
<dbReference type="STRING" id="1236989.JCM15548_14470"/>
<dbReference type="OrthoDB" id="1098508at2"/>
<dbReference type="Pfam" id="PF03965">
    <property type="entry name" value="Penicillinase_R"/>
    <property type="match status" value="1"/>
</dbReference>
<dbReference type="EMBL" id="BAZW01000079">
    <property type="protein sequence ID" value="GAO27632.1"/>
    <property type="molecule type" value="Genomic_DNA"/>
</dbReference>
<accession>A0A0E9LPV9</accession>
<keyword evidence="6" id="KW-1185">Reference proteome</keyword>
<name>A0A0E9LPV9_9BACT</name>
<evidence type="ECO:0000256" key="2">
    <source>
        <dbReference type="ARBA" id="ARBA00023015"/>
    </source>
</evidence>
<evidence type="ECO:0000313" key="6">
    <source>
        <dbReference type="Proteomes" id="UP000032900"/>
    </source>
</evidence>
<proteinExistence type="inferred from homology"/>
<reference evidence="5 6" key="1">
    <citation type="journal article" date="2015" name="Microbes Environ.">
        <title>Distribution and evolution of nitrogen fixation genes in the phylum bacteroidetes.</title>
        <authorList>
            <person name="Inoue J."/>
            <person name="Oshima K."/>
            <person name="Suda W."/>
            <person name="Sakamoto M."/>
            <person name="Iino T."/>
            <person name="Noda S."/>
            <person name="Hongoh Y."/>
            <person name="Hattori M."/>
            <person name="Ohkuma M."/>
        </authorList>
    </citation>
    <scope>NUCLEOTIDE SEQUENCE [LARGE SCALE GENOMIC DNA]</scope>
    <source>
        <strain evidence="5">JCM 15548</strain>
    </source>
</reference>
<dbReference type="Gene3D" id="1.10.10.10">
    <property type="entry name" value="Winged helix-like DNA-binding domain superfamily/Winged helix DNA-binding domain"/>
    <property type="match status" value="1"/>
</dbReference>